<dbReference type="InterPro" id="IPR006645">
    <property type="entry name" value="NGN-like_dom"/>
</dbReference>
<name>A0AB39XW37_9BRAD</name>
<evidence type="ECO:0000313" key="4">
    <source>
        <dbReference type="EMBL" id="XDV61405.1"/>
    </source>
</evidence>
<organism evidence="4">
    <name type="scientific">Bradyrhizobium sp. LLZ17</name>
    <dbReference type="NCBI Taxonomy" id="3239388"/>
    <lineage>
        <taxon>Bacteria</taxon>
        <taxon>Pseudomonadati</taxon>
        <taxon>Pseudomonadota</taxon>
        <taxon>Alphaproteobacteria</taxon>
        <taxon>Hyphomicrobiales</taxon>
        <taxon>Nitrobacteraceae</taxon>
        <taxon>Bradyrhizobium</taxon>
    </lineage>
</organism>
<proteinExistence type="predicted"/>
<feature type="compositionally biased region" description="Polar residues" evidence="2">
    <location>
        <begin position="11"/>
        <end position="29"/>
    </location>
</feature>
<dbReference type="Gene3D" id="3.30.70.940">
    <property type="entry name" value="NusG, N-terminal domain"/>
    <property type="match status" value="1"/>
</dbReference>
<dbReference type="Pfam" id="PF02357">
    <property type="entry name" value="NusG"/>
    <property type="match status" value="1"/>
</dbReference>
<dbReference type="AlphaFoldDB" id="A0AB39XW37"/>
<dbReference type="GO" id="GO:0006354">
    <property type="term" value="P:DNA-templated transcription elongation"/>
    <property type="evidence" value="ECO:0007669"/>
    <property type="project" value="InterPro"/>
</dbReference>
<dbReference type="SUPFAM" id="SSF82679">
    <property type="entry name" value="N-utilization substance G protein NusG, N-terminal domain"/>
    <property type="match status" value="1"/>
</dbReference>
<dbReference type="RefSeq" id="WP_369726741.1">
    <property type="nucleotide sequence ID" value="NZ_CP165734.1"/>
</dbReference>
<feature type="region of interest" description="Disordered" evidence="2">
    <location>
        <begin position="1"/>
        <end position="29"/>
    </location>
</feature>
<dbReference type="EMBL" id="CP165734">
    <property type="protein sequence ID" value="XDV61405.1"/>
    <property type="molecule type" value="Genomic_DNA"/>
</dbReference>
<evidence type="ECO:0000256" key="1">
    <source>
        <dbReference type="ARBA" id="ARBA00023163"/>
    </source>
</evidence>
<accession>A0AB39XW37</accession>
<keyword evidence="1" id="KW-0804">Transcription</keyword>
<protein>
    <submittedName>
        <fullName evidence="4">Transcription termination/antitermination protein NusG</fullName>
    </submittedName>
</protein>
<evidence type="ECO:0000259" key="3">
    <source>
        <dbReference type="Pfam" id="PF02357"/>
    </source>
</evidence>
<evidence type="ECO:0000256" key="2">
    <source>
        <dbReference type="SAM" id="MobiDB-lite"/>
    </source>
</evidence>
<dbReference type="InterPro" id="IPR036735">
    <property type="entry name" value="NGN_dom_sf"/>
</dbReference>
<reference evidence="4" key="1">
    <citation type="submission" date="2024-08" db="EMBL/GenBank/DDBJ databases">
        <authorList>
            <person name="Chaddad Z."/>
            <person name="Lamrabet M."/>
            <person name="Bouhnik O."/>
            <person name="Alami S."/>
            <person name="Wipf D."/>
            <person name="Courty P.E."/>
            <person name="Missbah El Idrissi M."/>
        </authorList>
    </citation>
    <scope>NUCLEOTIDE SEQUENCE</scope>
    <source>
        <strain evidence="4">LLZ17</strain>
    </source>
</reference>
<gene>
    <name evidence="4" type="ORF">AB8Z38_04565</name>
</gene>
<feature type="domain" description="NusG-like N-terminal" evidence="3">
    <location>
        <begin position="66"/>
        <end position="159"/>
    </location>
</feature>
<sequence>MTGRRARKNGGSLSASLRKSVGKSGTSPVNTVAHPASLLLSIVQRRISARLGDRMQEPQVSFNGPQWFCLVVDPGCHRQIESALAMLGYRPFSPKVKRWISHARVKKVAERPLLGRYLFVEIDYPRQSFAPIMEQRAVQYAISVAGVPWPMPRPDVEALLHRYMAGEFDEVAYGPVPVGARVAIVQGQFENWLATVTGQERGGKLTLKLLGRNVQVSRVSPHDVRPAFGFDLDRQNPDEVAA</sequence>